<dbReference type="InterPro" id="IPR046335">
    <property type="entry name" value="LacI/GalR-like_sensor"/>
</dbReference>
<keyword evidence="1" id="KW-0805">Transcription regulation</keyword>
<evidence type="ECO:0000256" key="4">
    <source>
        <dbReference type="SAM" id="MobiDB-lite"/>
    </source>
</evidence>
<keyword evidence="3" id="KW-0804">Transcription</keyword>
<dbReference type="Gene3D" id="1.10.260.40">
    <property type="entry name" value="lambda repressor-like DNA-binding domains"/>
    <property type="match status" value="1"/>
</dbReference>
<dbReference type="CDD" id="cd01392">
    <property type="entry name" value="HTH_LacI"/>
    <property type="match status" value="1"/>
</dbReference>
<dbReference type="Pfam" id="PF00356">
    <property type="entry name" value="LacI"/>
    <property type="match status" value="1"/>
</dbReference>
<dbReference type="SUPFAM" id="SSF47413">
    <property type="entry name" value="lambda repressor-like DNA-binding domains"/>
    <property type="match status" value="1"/>
</dbReference>
<accession>A0ABX2FYL8</accession>
<sequence length="376" mass="40880">MNAAPDPAPDDDTDRFRHAAAEVGLRDIALAAGVSIGTVSRALKNQRGLSDETRRQVREIAHRLGYDHDRLRRRQARRLVFLIHRHHDERPAHPFYAEVLQGAEQVCRERGLVLALLSAGPADPLRDWLRMHEPDLLVAAGHFEPELVALLRRLELPLALVDDRQGDCRAVHADDADGGRQATRHLLALGRRRIAFLGGPPAHHSIRERERGHRRALFEAGLPADPALGVSAPAGLDTRRGAEAAMRELLRLRERPDAVFAYNDAAAIAAMRVCLAAGLRVPQDIAFVGFDDIADAAAAPVPLTTVRVDKTELGRLGVELALDSAQAPRLPQHIVLPVQLVCRASTDPETGATSGSSDAAAQSPLPPPTPRSARTR</sequence>
<dbReference type="PROSITE" id="PS50932">
    <property type="entry name" value="HTH_LACI_2"/>
    <property type="match status" value="1"/>
</dbReference>
<comment type="caution">
    <text evidence="6">The sequence shown here is derived from an EMBL/GenBank/DDBJ whole genome shotgun (WGS) entry which is preliminary data.</text>
</comment>
<evidence type="ECO:0000256" key="1">
    <source>
        <dbReference type="ARBA" id="ARBA00023015"/>
    </source>
</evidence>
<reference evidence="6 7" key="1">
    <citation type="submission" date="2020-05" db="EMBL/GenBank/DDBJ databases">
        <title>Genomic Encyclopedia of Type Strains, Phase IV (KMG-V): Genome sequencing to study the core and pangenomes of soil and plant-associated prokaryotes.</title>
        <authorList>
            <person name="Whitman W."/>
        </authorList>
    </citation>
    <scope>NUCLEOTIDE SEQUENCE [LARGE SCALE GENOMIC DNA]</scope>
    <source>
        <strain evidence="6 7">C29</strain>
    </source>
</reference>
<evidence type="ECO:0000256" key="3">
    <source>
        <dbReference type="ARBA" id="ARBA00023163"/>
    </source>
</evidence>
<name>A0ABX2FYL8_9BURK</name>
<dbReference type="InterPro" id="IPR000843">
    <property type="entry name" value="HTH_LacI"/>
</dbReference>
<dbReference type="PROSITE" id="PS00356">
    <property type="entry name" value="HTH_LACI_1"/>
    <property type="match status" value="1"/>
</dbReference>
<organism evidence="6 7">
    <name type="scientific">Sphaerotilus uruguayifluvii</name>
    <dbReference type="NCBI Taxonomy" id="2735897"/>
    <lineage>
        <taxon>Bacteria</taxon>
        <taxon>Pseudomonadati</taxon>
        <taxon>Pseudomonadota</taxon>
        <taxon>Betaproteobacteria</taxon>
        <taxon>Burkholderiales</taxon>
        <taxon>Sphaerotilaceae</taxon>
        <taxon>Sphaerotilus</taxon>
    </lineage>
</organism>
<dbReference type="SUPFAM" id="SSF53822">
    <property type="entry name" value="Periplasmic binding protein-like I"/>
    <property type="match status" value="1"/>
</dbReference>
<protein>
    <submittedName>
        <fullName evidence="6">DNA-binding LacI/PurR family transcriptional regulator</fullName>
    </submittedName>
</protein>
<feature type="region of interest" description="Disordered" evidence="4">
    <location>
        <begin position="346"/>
        <end position="376"/>
    </location>
</feature>
<dbReference type="Proteomes" id="UP001516061">
    <property type="component" value="Unassembled WGS sequence"/>
</dbReference>
<feature type="compositionally biased region" description="Low complexity" evidence="4">
    <location>
        <begin position="350"/>
        <end position="363"/>
    </location>
</feature>
<dbReference type="EMBL" id="JABSNM010000001">
    <property type="protein sequence ID" value="NRT54636.1"/>
    <property type="molecule type" value="Genomic_DNA"/>
</dbReference>
<dbReference type="PANTHER" id="PTHR30146">
    <property type="entry name" value="LACI-RELATED TRANSCRIPTIONAL REPRESSOR"/>
    <property type="match status" value="1"/>
</dbReference>
<gene>
    <name evidence="6" type="ORF">HNQ01_000343</name>
</gene>
<dbReference type="SMART" id="SM00354">
    <property type="entry name" value="HTH_LACI"/>
    <property type="match status" value="1"/>
</dbReference>
<proteinExistence type="predicted"/>
<keyword evidence="2 6" id="KW-0238">DNA-binding</keyword>
<evidence type="ECO:0000313" key="7">
    <source>
        <dbReference type="Proteomes" id="UP001516061"/>
    </source>
</evidence>
<keyword evidence="7" id="KW-1185">Reference proteome</keyword>
<dbReference type="CDD" id="cd06267">
    <property type="entry name" value="PBP1_LacI_sugar_binding-like"/>
    <property type="match status" value="1"/>
</dbReference>
<dbReference type="Pfam" id="PF13377">
    <property type="entry name" value="Peripla_BP_3"/>
    <property type="match status" value="1"/>
</dbReference>
<dbReference type="PANTHER" id="PTHR30146:SF109">
    <property type="entry name" value="HTH-TYPE TRANSCRIPTIONAL REGULATOR GALS"/>
    <property type="match status" value="1"/>
</dbReference>
<evidence type="ECO:0000256" key="2">
    <source>
        <dbReference type="ARBA" id="ARBA00023125"/>
    </source>
</evidence>
<dbReference type="InterPro" id="IPR010982">
    <property type="entry name" value="Lambda_DNA-bd_dom_sf"/>
</dbReference>
<feature type="domain" description="HTH lacI-type" evidence="5">
    <location>
        <begin position="23"/>
        <end position="81"/>
    </location>
</feature>
<dbReference type="InterPro" id="IPR028082">
    <property type="entry name" value="Peripla_BP_I"/>
</dbReference>
<dbReference type="Gene3D" id="3.40.50.2300">
    <property type="match status" value="2"/>
</dbReference>
<evidence type="ECO:0000313" key="6">
    <source>
        <dbReference type="EMBL" id="NRT54636.1"/>
    </source>
</evidence>
<dbReference type="GO" id="GO:0003677">
    <property type="term" value="F:DNA binding"/>
    <property type="evidence" value="ECO:0007669"/>
    <property type="project" value="UniProtKB-KW"/>
</dbReference>
<evidence type="ECO:0000259" key="5">
    <source>
        <dbReference type="PROSITE" id="PS50932"/>
    </source>
</evidence>